<organism evidence="3 4">
    <name type="scientific">Baudoinia panamericana (strain UAMH 10762)</name>
    <name type="common">Angels' share fungus</name>
    <name type="synonym">Baudoinia compniacensis (strain UAMH 10762)</name>
    <dbReference type="NCBI Taxonomy" id="717646"/>
    <lineage>
        <taxon>Eukaryota</taxon>
        <taxon>Fungi</taxon>
        <taxon>Dikarya</taxon>
        <taxon>Ascomycota</taxon>
        <taxon>Pezizomycotina</taxon>
        <taxon>Dothideomycetes</taxon>
        <taxon>Dothideomycetidae</taxon>
        <taxon>Mycosphaerellales</taxon>
        <taxon>Teratosphaeriaceae</taxon>
        <taxon>Baudoinia</taxon>
    </lineage>
</organism>
<evidence type="ECO:0000256" key="1">
    <source>
        <dbReference type="SAM" id="MobiDB-lite"/>
    </source>
</evidence>
<feature type="transmembrane region" description="Helical" evidence="2">
    <location>
        <begin position="241"/>
        <end position="262"/>
    </location>
</feature>
<dbReference type="eggNOG" id="ENOG502ST7N">
    <property type="taxonomic scope" value="Eukaryota"/>
</dbReference>
<dbReference type="OMA" id="NILFWAI"/>
<evidence type="ECO:0000313" key="4">
    <source>
        <dbReference type="Proteomes" id="UP000011761"/>
    </source>
</evidence>
<evidence type="ECO:0000256" key="2">
    <source>
        <dbReference type="SAM" id="Phobius"/>
    </source>
</evidence>
<feature type="region of interest" description="Disordered" evidence="1">
    <location>
        <begin position="391"/>
        <end position="411"/>
    </location>
</feature>
<dbReference type="GeneID" id="19112739"/>
<gene>
    <name evidence="3" type="ORF">BAUCODRAFT_355907</name>
</gene>
<feature type="transmembrane region" description="Helical" evidence="2">
    <location>
        <begin position="12"/>
        <end position="36"/>
    </location>
</feature>
<protein>
    <submittedName>
        <fullName evidence="3">Uncharacterized protein</fullName>
    </submittedName>
</protein>
<sequence>MDNAVPQGARAACIAVAVYSVVCLFLGLLLFVLLYADGHGTKYVTLLAICVSINSVASIMQQVYYAFQWRQVKSTQLQQAKLSLQEPYLAASSLTTGFNLACVEIQLYCSTLVAVFAMCWATALAKSIYNLPLKSLTGWEGAISVCAKILAVTLAALFLGLSYAEPVRRNVVAFVALRHVLIIASFAIGIVLNIMIIAKYIHVKHTLKGMQDSNTFGTTSSASHRHCSRTRPLRGMIDKVLLLRFSIGFLILLAYEVMIITFQFTGTRRAARLAKQDEPDFLLSTCVTDIVLSLPIVSGSLVLFALFGTTAHFRERYSAALRTACCCSRTRTQDRRRSDETVNMWQSLNSLEPKSNERLSGDARASSEGETRFAAIMRDSKGFFRVHTTDGKLAPHKQLTQPWRSVGLPQP</sequence>
<accession>M2NKH0</accession>
<name>M2NKH0_BAUPA</name>
<feature type="transmembrane region" description="Helical" evidence="2">
    <location>
        <begin position="282"/>
        <end position="307"/>
    </location>
</feature>
<feature type="transmembrane region" description="Helical" evidence="2">
    <location>
        <begin position="42"/>
        <end position="67"/>
    </location>
</feature>
<feature type="transmembrane region" description="Helical" evidence="2">
    <location>
        <begin position="145"/>
        <end position="164"/>
    </location>
</feature>
<dbReference type="OrthoDB" id="5287295at2759"/>
<dbReference type="HOGENOM" id="CLU_669005_0_0_1"/>
<dbReference type="EMBL" id="KB445551">
    <property type="protein sequence ID" value="EMC99934.1"/>
    <property type="molecule type" value="Genomic_DNA"/>
</dbReference>
<feature type="transmembrane region" description="Helical" evidence="2">
    <location>
        <begin position="176"/>
        <end position="201"/>
    </location>
</feature>
<keyword evidence="2" id="KW-0472">Membrane</keyword>
<proteinExistence type="predicted"/>
<dbReference type="KEGG" id="bcom:BAUCODRAFT_355907"/>
<keyword evidence="2" id="KW-1133">Transmembrane helix</keyword>
<dbReference type="AlphaFoldDB" id="M2NKH0"/>
<keyword evidence="4" id="KW-1185">Reference proteome</keyword>
<dbReference type="Proteomes" id="UP000011761">
    <property type="component" value="Unassembled WGS sequence"/>
</dbReference>
<reference evidence="3 4" key="1">
    <citation type="journal article" date="2012" name="PLoS Pathog.">
        <title>Diverse lifestyles and strategies of plant pathogenesis encoded in the genomes of eighteen Dothideomycetes fungi.</title>
        <authorList>
            <person name="Ohm R.A."/>
            <person name="Feau N."/>
            <person name="Henrissat B."/>
            <person name="Schoch C.L."/>
            <person name="Horwitz B.A."/>
            <person name="Barry K.W."/>
            <person name="Condon B.J."/>
            <person name="Copeland A.C."/>
            <person name="Dhillon B."/>
            <person name="Glaser F."/>
            <person name="Hesse C.N."/>
            <person name="Kosti I."/>
            <person name="LaButti K."/>
            <person name="Lindquist E.A."/>
            <person name="Lucas S."/>
            <person name="Salamov A.A."/>
            <person name="Bradshaw R.E."/>
            <person name="Ciuffetti L."/>
            <person name="Hamelin R.C."/>
            <person name="Kema G.H.J."/>
            <person name="Lawrence C."/>
            <person name="Scott J.A."/>
            <person name="Spatafora J.W."/>
            <person name="Turgeon B.G."/>
            <person name="de Wit P.J.G.M."/>
            <person name="Zhong S."/>
            <person name="Goodwin S.B."/>
            <person name="Grigoriev I.V."/>
        </authorList>
    </citation>
    <scope>NUCLEOTIDE SEQUENCE [LARGE SCALE GENOMIC DNA]</scope>
    <source>
        <strain evidence="3 4">UAMH 10762</strain>
    </source>
</reference>
<dbReference type="RefSeq" id="XP_007673397.1">
    <property type="nucleotide sequence ID" value="XM_007675207.1"/>
</dbReference>
<evidence type="ECO:0000313" key="3">
    <source>
        <dbReference type="EMBL" id="EMC99934.1"/>
    </source>
</evidence>
<keyword evidence="2" id="KW-0812">Transmembrane</keyword>